<dbReference type="Proteomes" id="UP000249081">
    <property type="component" value="Unassembled WGS sequence"/>
</dbReference>
<accession>A0A2W4VQA3</accession>
<dbReference type="AlphaFoldDB" id="A0A2W4VQA3"/>
<reference evidence="1 2" key="2">
    <citation type="submission" date="2018-06" db="EMBL/GenBank/DDBJ databases">
        <title>Metagenomic assembly of (sub)arctic Cyanobacteria and their associated microbiome from non-axenic cultures.</title>
        <authorList>
            <person name="Baurain D."/>
        </authorList>
    </citation>
    <scope>NUCLEOTIDE SEQUENCE [LARGE SCALE GENOMIC DNA]</scope>
    <source>
        <strain evidence="1">ULC041bin1</strain>
    </source>
</reference>
<dbReference type="GO" id="GO:0003677">
    <property type="term" value="F:DNA binding"/>
    <property type="evidence" value="ECO:0007669"/>
    <property type="project" value="UniProtKB-KW"/>
</dbReference>
<name>A0A2W4VQA3_9CYAN</name>
<gene>
    <name evidence="1" type="ORF">DCF17_19530</name>
</gene>
<sequence length="60" mass="6646">MGYRWLVRLVIAVVYHFGIKQGVGAESLSAFFKAIHLDTHVGSSPTALRQLKHRVEAAIV</sequence>
<dbReference type="EMBL" id="QBMN01000187">
    <property type="protein sequence ID" value="PZO35013.1"/>
    <property type="molecule type" value="Genomic_DNA"/>
</dbReference>
<keyword evidence="1" id="KW-0238">DNA-binding</keyword>
<evidence type="ECO:0000313" key="2">
    <source>
        <dbReference type="Proteomes" id="UP000249081"/>
    </source>
</evidence>
<proteinExistence type="predicted"/>
<reference evidence="2" key="1">
    <citation type="submission" date="2018-04" db="EMBL/GenBank/DDBJ databases">
        <authorList>
            <person name="Cornet L."/>
        </authorList>
    </citation>
    <scope>NUCLEOTIDE SEQUENCE [LARGE SCALE GENOMIC DNA]</scope>
</reference>
<feature type="non-terminal residue" evidence="1">
    <location>
        <position position="60"/>
    </location>
</feature>
<comment type="caution">
    <text evidence="1">The sequence shown here is derived from an EMBL/GenBank/DDBJ whole genome shotgun (WGS) entry which is preliminary data.</text>
</comment>
<evidence type="ECO:0000313" key="1">
    <source>
        <dbReference type="EMBL" id="PZO35013.1"/>
    </source>
</evidence>
<protein>
    <submittedName>
        <fullName evidence="1">DNA-binding protein</fullName>
    </submittedName>
</protein>
<organism evidence="1 2">
    <name type="scientific">Shackletoniella antarctica</name>
    <dbReference type="NCBI Taxonomy" id="268115"/>
    <lineage>
        <taxon>Bacteria</taxon>
        <taxon>Bacillati</taxon>
        <taxon>Cyanobacteriota</taxon>
        <taxon>Cyanophyceae</taxon>
        <taxon>Oculatellales</taxon>
        <taxon>Oculatellaceae</taxon>
        <taxon>Shackletoniella</taxon>
    </lineage>
</organism>